<dbReference type="EMBL" id="SIXC01000008">
    <property type="protein sequence ID" value="TBH79533.1"/>
    <property type="molecule type" value="Genomic_DNA"/>
</dbReference>
<organism evidence="1 2">
    <name type="scientific">Desulfovibrio legallii</name>
    <dbReference type="NCBI Taxonomy" id="571438"/>
    <lineage>
        <taxon>Bacteria</taxon>
        <taxon>Pseudomonadati</taxon>
        <taxon>Thermodesulfobacteriota</taxon>
        <taxon>Desulfovibrionia</taxon>
        <taxon>Desulfovibrionales</taxon>
        <taxon>Desulfovibrionaceae</taxon>
        <taxon>Desulfovibrio</taxon>
    </lineage>
</organism>
<accession>A0A6H3F4Q1</accession>
<evidence type="ECO:0000313" key="2">
    <source>
        <dbReference type="Proteomes" id="UP000292919"/>
    </source>
</evidence>
<proteinExistence type="predicted"/>
<comment type="caution">
    <text evidence="1">The sequence shown here is derived from an EMBL/GenBank/DDBJ whole genome shotgun (WGS) entry which is preliminary data.</text>
</comment>
<dbReference type="AlphaFoldDB" id="A0A6H3F4Q1"/>
<dbReference type="RefSeq" id="WP_130958031.1">
    <property type="nucleotide sequence ID" value="NZ_JBHSHA010000014.1"/>
</dbReference>
<gene>
    <name evidence="1" type="ORF">EB812_08045</name>
</gene>
<dbReference type="Proteomes" id="UP000292919">
    <property type="component" value="Unassembled WGS sequence"/>
</dbReference>
<dbReference type="Gene3D" id="3.30.420.280">
    <property type="match status" value="1"/>
</dbReference>
<keyword evidence="2" id="KW-1185">Reference proteome</keyword>
<protein>
    <submittedName>
        <fullName evidence="1">Uncharacterized protein</fullName>
    </submittedName>
</protein>
<dbReference type="Gene3D" id="3.40.50.300">
    <property type="entry name" value="P-loop containing nucleotide triphosphate hydrolases"/>
    <property type="match status" value="1"/>
</dbReference>
<dbReference type="Pfam" id="PF03237">
    <property type="entry name" value="Terminase_6N"/>
    <property type="match status" value="1"/>
</dbReference>
<evidence type="ECO:0000313" key="1">
    <source>
        <dbReference type="EMBL" id="TBH79533.1"/>
    </source>
</evidence>
<reference evidence="1 2" key="1">
    <citation type="submission" date="2018-12" db="EMBL/GenBank/DDBJ databases">
        <title>First genome draft of Desulfovibrio legallis sp. nov.</title>
        <authorList>
            <person name="Ben Dhia O."/>
            <person name="Najjari A."/>
            <person name="Ferjani R."/>
            <person name="Fhoula I."/>
            <person name="Fardeau M.-L."/>
            <person name="Boudabbous A."/>
            <person name="Ouzari H.I."/>
        </authorList>
    </citation>
    <scope>NUCLEOTIDE SEQUENCE [LARGE SCALE GENOMIC DNA]</scope>
    <source>
        <strain evidence="1 2">H1T</strain>
    </source>
</reference>
<dbReference type="InterPro" id="IPR027417">
    <property type="entry name" value="P-loop_NTPase"/>
</dbReference>
<name>A0A6H3F4Q1_9BACT</name>
<sequence length="427" mass="48315">MNGRIIIPYHPRPLQQAVHDGRKRMTVLLTHRRFGKTVCMVNDLIRSAVLRGNTLRAWRGGYLAPFLKQAKDVAWDFLKYYAGVLPGVRFNETELRADFSNGARIRLYGADNADALRGQYLDDVVLDEAANISRSVWTLNIRPMLADRQGRYAFTGTPQGMNNLLYDVYEEALELSQAEPEQCALFVYPASKTGYVPPEELEKARASMGDAEYLQEFECSFAAAVRGAYWAREIDALEQLGRVTSVPIAAQLPVNTAWDLGMDDATAIWFFQVEPSGTWRIVDFYEASGEGLEHYARMLREKGYAYGRHIGPHDIMVRELGTGKSRYETARDMGIRFAVCRNLPVIDGVDAVRRQLPRCVFDAGRCAPGIKALRQYRKSFNARLDVFGRPVHDWTSHAADAFRYAVVGMMPERQEPRQERTGVLSRG</sequence>